<dbReference type="AlphaFoldDB" id="A0A9J6D8M5"/>
<evidence type="ECO:0000313" key="1">
    <source>
        <dbReference type="EMBL" id="KAH8018384.1"/>
    </source>
</evidence>
<accession>A0A9J6D8M5</accession>
<name>A0A9J6D8M5_RHIMP</name>
<dbReference type="Proteomes" id="UP000821866">
    <property type="component" value="Chromosome 8"/>
</dbReference>
<dbReference type="EMBL" id="JABSTU010000010">
    <property type="protein sequence ID" value="KAH8018384.1"/>
    <property type="molecule type" value="Genomic_DNA"/>
</dbReference>
<dbReference type="PANTHER" id="PTHR47526:SF4">
    <property type="entry name" value="SWIM-TYPE DOMAIN-CONTAINING PROTEIN"/>
    <property type="match status" value="1"/>
</dbReference>
<keyword evidence="2" id="KW-1185">Reference proteome</keyword>
<reference evidence="1" key="2">
    <citation type="submission" date="2021-09" db="EMBL/GenBank/DDBJ databases">
        <authorList>
            <person name="Jia N."/>
            <person name="Wang J."/>
            <person name="Shi W."/>
            <person name="Du L."/>
            <person name="Sun Y."/>
            <person name="Zhan W."/>
            <person name="Jiang J."/>
            <person name="Wang Q."/>
            <person name="Zhang B."/>
            <person name="Ji P."/>
            <person name="Sakyi L.B."/>
            <person name="Cui X."/>
            <person name="Yuan T."/>
            <person name="Jiang B."/>
            <person name="Yang W."/>
            <person name="Lam T.T.-Y."/>
            <person name="Chang Q."/>
            <person name="Ding S."/>
            <person name="Wang X."/>
            <person name="Zhu J."/>
            <person name="Ruan X."/>
            <person name="Zhao L."/>
            <person name="Wei J."/>
            <person name="Que T."/>
            <person name="Du C."/>
            <person name="Cheng J."/>
            <person name="Dai P."/>
            <person name="Han X."/>
            <person name="Huang E."/>
            <person name="Gao Y."/>
            <person name="Liu J."/>
            <person name="Shao H."/>
            <person name="Ye R."/>
            <person name="Li L."/>
            <person name="Wei W."/>
            <person name="Wang X."/>
            <person name="Wang C."/>
            <person name="Huo Q."/>
            <person name="Li W."/>
            <person name="Guo W."/>
            <person name="Chen H."/>
            <person name="Chen S."/>
            <person name="Zhou L."/>
            <person name="Zhou L."/>
            <person name="Ni X."/>
            <person name="Tian J."/>
            <person name="Zhou Y."/>
            <person name="Sheng Y."/>
            <person name="Liu T."/>
            <person name="Pan Y."/>
            <person name="Xia L."/>
            <person name="Li J."/>
            <person name="Zhao F."/>
            <person name="Cao W."/>
        </authorList>
    </citation>
    <scope>NUCLEOTIDE SEQUENCE</scope>
    <source>
        <strain evidence="1">Rmic-2018</strain>
        <tissue evidence="1">Larvae</tissue>
    </source>
</reference>
<reference evidence="1" key="1">
    <citation type="journal article" date="2020" name="Cell">
        <title>Large-Scale Comparative Analyses of Tick Genomes Elucidate Their Genetic Diversity and Vector Capacities.</title>
        <authorList>
            <consortium name="Tick Genome and Microbiome Consortium (TIGMIC)"/>
            <person name="Jia N."/>
            <person name="Wang J."/>
            <person name="Shi W."/>
            <person name="Du L."/>
            <person name="Sun Y."/>
            <person name="Zhan W."/>
            <person name="Jiang J.F."/>
            <person name="Wang Q."/>
            <person name="Zhang B."/>
            <person name="Ji P."/>
            <person name="Bell-Sakyi L."/>
            <person name="Cui X.M."/>
            <person name="Yuan T.T."/>
            <person name="Jiang B.G."/>
            <person name="Yang W.F."/>
            <person name="Lam T.T."/>
            <person name="Chang Q.C."/>
            <person name="Ding S.J."/>
            <person name="Wang X.J."/>
            <person name="Zhu J.G."/>
            <person name="Ruan X.D."/>
            <person name="Zhao L."/>
            <person name="Wei J.T."/>
            <person name="Ye R.Z."/>
            <person name="Que T.C."/>
            <person name="Du C.H."/>
            <person name="Zhou Y.H."/>
            <person name="Cheng J.X."/>
            <person name="Dai P.F."/>
            <person name="Guo W.B."/>
            <person name="Han X.H."/>
            <person name="Huang E.J."/>
            <person name="Li L.F."/>
            <person name="Wei W."/>
            <person name="Gao Y.C."/>
            <person name="Liu J.Z."/>
            <person name="Shao H.Z."/>
            <person name="Wang X."/>
            <person name="Wang C.C."/>
            <person name="Yang T.C."/>
            <person name="Huo Q.B."/>
            <person name="Li W."/>
            <person name="Chen H.Y."/>
            <person name="Chen S.E."/>
            <person name="Zhou L.G."/>
            <person name="Ni X.B."/>
            <person name="Tian J.H."/>
            <person name="Sheng Y."/>
            <person name="Liu T."/>
            <person name="Pan Y.S."/>
            <person name="Xia L.Y."/>
            <person name="Li J."/>
            <person name="Zhao F."/>
            <person name="Cao W.C."/>
        </authorList>
    </citation>
    <scope>NUCLEOTIDE SEQUENCE</scope>
    <source>
        <strain evidence="1">Rmic-2018</strain>
    </source>
</reference>
<organism evidence="1 2">
    <name type="scientific">Rhipicephalus microplus</name>
    <name type="common">Cattle tick</name>
    <name type="synonym">Boophilus microplus</name>
    <dbReference type="NCBI Taxonomy" id="6941"/>
    <lineage>
        <taxon>Eukaryota</taxon>
        <taxon>Metazoa</taxon>
        <taxon>Ecdysozoa</taxon>
        <taxon>Arthropoda</taxon>
        <taxon>Chelicerata</taxon>
        <taxon>Arachnida</taxon>
        <taxon>Acari</taxon>
        <taxon>Parasitiformes</taxon>
        <taxon>Ixodida</taxon>
        <taxon>Ixodoidea</taxon>
        <taxon>Ixodidae</taxon>
        <taxon>Rhipicephalinae</taxon>
        <taxon>Rhipicephalus</taxon>
        <taxon>Boophilus</taxon>
    </lineage>
</organism>
<proteinExistence type="predicted"/>
<sequence>MRLCVGVDPLELQDAERDVELLPRVDFPDIKGYLVQATSFVSRKQLKAYKSMDGQNYLTSGWVQQPGVKVLSDSTIVVGKVCHSQSFNENPLTAWLLITEDGVKLARNRAPRMSSHFNLYASRLLRPFRPMGCEPRVDSSHVFAQYTGIREANQVLRRSAWCHFVTPVLAKLLTKRDHCRVSSSSTAEATRNSLICAIVPDVRRCMVREWVTVAERALNEASSPRAECRSTLPAILSVGLPVQDGMLGPAPAPALRR</sequence>
<gene>
    <name evidence="1" type="ORF">HPB51_003956</name>
</gene>
<protein>
    <submittedName>
        <fullName evidence="1">Uncharacterized protein</fullName>
    </submittedName>
</protein>
<dbReference type="PANTHER" id="PTHR47526">
    <property type="entry name" value="ATP-DEPENDENT DNA HELICASE"/>
    <property type="match status" value="1"/>
</dbReference>
<evidence type="ECO:0000313" key="2">
    <source>
        <dbReference type="Proteomes" id="UP000821866"/>
    </source>
</evidence>
<comment type="caution">
    <text evidence="1">The sequence shown here is derived from an EMBL/GenBank/DDBJ whole genome shotgun (WGS) entry which is preliminary data.</text>
</comment>